<dbReference type="NCBIfam" id="NF000955">
    <property type="entry name" value="PRK00099.1-1"/>
    <property type="match status" value="1"/>
</dbReference>
<dbReference type="Gene3D" id="6.10.250.290">
    <property type="match status" value="1"/>
</dbReference>
<dbReference type="AlphaFoldDB" id="A0A382UGF0"/>
<evidence type="ECO:0000256" key="3">
    <source>
        <dbReference type="ARBA" id="ARBA00023274"/>
    </source>
</evidence>
<dbReference type="HAMAP" id="MF_00362">
    <property type="entry name" value="Ribosomal_uL10"/>
    <property type="match status" value="1"/>
</dbReference>
<evidence type="ECO:0000256" key="1">
    <source>
        <dbReference type="ARBA" id="ARBA00008889"/>
    </source>
</evidence>
<protein>
    <recommendedName>
        <fullName evidence="5">50S ribosomal protein L10</fullName>
    </recommendedName>
</protein>
<dbReference type="EMBL" id="UINC01143964">
    <property type="protein sequence ID" value="SVD33192.1"/>
    <property type="molecule type" value="Genomic_DNA"/>
</dbReference>
<dbReference type="CDD" id="cd05797">
    <property type="entry name" value="Ribosomal_L10"/>
    <property type="match status" value="1"/>
</dbReference>
<dbReference type="InterPro" id="IPR022973">
    <property type="entry name" value="Ribosomal_uL10_bac"/>
</dbReference>
<proteinExistence type="inferred from homology"/>
<comment type="similarity">
    <text evidence="1">Belongs to the universal ribosomal protein uL10 family.</text>
</comment>
<keyword evidence="2" id="KW-0689">Ribosomal protein</keyword>
<dbReference type="InterPro" id="IPR047865">
    <property type="entry name" value="Ribosomal_uL10_bac_type"/>
</dbReference>
<dbReference type="GO" id="GO:1990904">
    <property type="term" value="C:ribonucleoprotein complex"/>
    <property type="evidence" value="ECO:0007669"/>
    <property type="project" value="UniProtKB-KW"/>
</dbReference>
<sequence length="182" mass="20229">MARYEKVEKVKELEEVFSNASSLVLAEYRGLSVNQQMRLRRELNNVGSSFSVIKMSLAKRAAENIGFENIVDLLSGPTGIAVINSDPVDAAKVLKNFSEEHEYFVIKGGRMEGEDLTLDKFNLLATIDSRDVLLVKLAGGFLAPLNKFFGTGKALINKPAYAFQALIEKKNLNNDEINNEEE</sequence>
<organism evidence="4">
    <name type="scientific">marine metagenome</name>
    <dbReference type="NCBI Taxonomy" id="408172"/>
    <lineage>
        <taxon>unclassified sequences</taxon>
        <taxon>metagenomes</taxon>
        <taxon>ecological metagenomes</taxon>
    </lineage>
</organism>
<dbReference type="Pfam" id="PF00466">
    <property type="entry name" value="Ribosomal_L10"/>
    <property type="match status" value="1"/>
</dbReference>
<dbReference type="GO" id="GO:0005840">
    <property type="term" value="C:ribosome"/>
    <property type="evidence" value="ECO:0007669"/>
    <property type="project" value="UniProtKB-KW"/>
</dbReference>
<evidence type="ECO:0000256" key="2">
    <source>
        <dbReference type="ARBA" id="ARBA00022980"/>
    </source>
</evidence>
<accession>A0A382UGF0</accession>
<keyword evidence="3" id="KW-0687">Ribonucleoprotein</keyword>
<gene>
    <name evidence="4" type="ORF">METZ01_LOCUS386046</name>
</gene>
<dbReference type="SUPFAM" id="SSF160369">
    <property type="entry name" value="Ribosomal protein L10-like"/>
    <property type="match status" value="1"/>
</dbReference>
<dbReference type="PANTHER" id="PTHR11560">
    <property type="entry name" value="39S RIBOSOMAL PROTEIN L10, MITOCHONDRIAL"/>
    <property type="match status" value="1"/>
</dbReference>
<reference evidence="4" key="1">
    <citation type="submission" date="2018-05" db="EMBL/GenBank/DDBJ databases">
        <authorList>
            <person name="Lanie J.A."/>
            <person name="Ng W.-L."/>
            <person name="Kazmierczak K.M."/>
            <person name="Andrzejewski T.M."/>
            <person name="Davidsen T.M."/>
            <person name="Wayne K.J."/>
            <person name="Tettelin H."/>
            <person name="Glass J.I."/>
            <person name="Rusch D."/>
            <person name="Podicherti R."/>
            <person name="Tsui H.-C.T."/>
            <person name="Winkler M.E."/>
        </authorList>
    </citation>
    <scope>NUCLEOTIDE SEQUENCE</scope>
</reference>
<dbReference type="InterPro" id="IPR001790">
    <property type="entry name" value="Ribosomal_uL10"/>
</dbReference>
<evidence type="ECO:0008006" key="5">
    <source>
        <dbReference type="Google" id="ProtNLM"/>
    </source>
</evidence>
<name>A0A382UGF0_9ZZZZ</name>
<dbReference type="Gene3D" id="3.30.70.1730">
    <property type="match status" value="1"/>
</dbReference>
<dbReference type="InterPro" id="IPR043141">
    <property type="entry name" value="Ribosomal_uL10-like_sf"/>
</dbReference>
<evidence type="ECO:0000313" key="4">
    <source>
        <dbReference type="EMBL" id="SVD33192.1"/>
    </source>
</evidence>